<keyword evidence="2 5" id="KW-0540">Nuclease</keyword>
<evidence type="ECO:0000256" key="4">
    <source>
        <dbReference type="ARBA" id="ARBA00023157"/>
    </source>
</evidence>
<keyword evidence="4 7" id="KW-1015">Disulfide bond</keyword>
<dbReference type="Proteomes" id="UP000816034">
    <property type="component" value="Unassembled WGS sequence"/>
</dbReference>
<dbReference type="SMART" id="SM00476">
    <property type="entry name" value="DNaseIc"/>
    <property type="match status" value="1"/>
</dbReference>
<evidence type="ECO:0000256" key="3">
    <source>
        <dbReference type="ARBA" id="ARBA00022801"/>
    </source>
</evidence>
<keyword evidence="8" id="KW-1133">Transmembrane helix</keyword>
<keyword evidence="5" id="KW-0255">Endonuclease</keyword>
<evidence type="ECO:0000256" key="6">
    <source>
        <dbReference type="PIRSR" id="PIRSR000988-1"/>
    </source>
</evidence>
<keyword evidence="11" id="KW-1185">Reference proteome</keyword>
<evidence type="ECO:0000259" key="9">
    <source>
        <dbReference type="Pfam" id="PF03372"/>
    </source>
</evidence>
<dbReference type="AlphaFoldDB" id="A0AA88H482"/>
<dbReference type="GO" id="GO:0004530">
    <property type="term" value="F:deoxyribonuclease I activity"/>
    <property type="evidence" value="ECO:0007669"/>
    <property type="project" value="TreeGrafter"/>
</dbReference>
<feature type="active site" evidence="6">
    <location>
        <position position="128"/>
    </location>
</feature>
<dbReference type="PANTHER" id="PTHR11371:SF31">
    <property type="entry name" value="EXTRACELLULAR NUCLEASE"/>
    <property type="match status" value="1"/>
</dbReference>
<sequence length="310" mass="36111">MSSHDLSILKTAILYLLIFVIVSTMTQGLNLNLAQQREATAPTLNNQDLMFCSFNIQVFGKTKMSKQHVVNILLKILSECHITFIMEIRDSTGTAIVDLLNQLNRFTNHTRSYQLQVSERLGRTSSKEQYAFIYDSKMAQITSTYQFPVHFDFFERPPFSVIISSTLSHQQLFITGIHTSPKLAVQEIDHLFDVYQFYLSQHNTSKLVQTNWLVTGDFNAGCSYVTPSDWQHIRLRTDKSFDWLITDNMDTMVKTNCPYDRFVMPKARVLNITSYEVFYYSHEWKLDQSLAIEVSDHFPIRLLVKNWNHH</sequence>
<dbReference type="InterPro" id="IPR033125">
    <property type="entry name" value="DNASE_I_2"/>
</dbReference>
<protein>
    <recommendedName>
        <fullName evidence="5">Deoxyribonuclease</fullName>
    </recommendedName>
</protein>
<evidence type="ECO:0000256" key="1">
    <source>
        <dbReference type="ARBA" id="ARBA00007359"/>
    </source>
</evidence>
<dbReference type="PIRSF" id="PIRSF000988">
    <property type="entry name" value="DNase_I_euk"/>
    <property type="match status" value="1"/>
</dbReference>
<organism evidence="10 11">
    <name type="scientific">Naegleria lovaniensis</name>
    <name type="common">Amoeba</name>
    <dbReference type="NCBI Taxonomy" id="51637"/>
    <lineage>
        <taxon>Eukaryota</taxon>
        <taxon>Discoba</taxon>
        <taxon>Heterolobosea</taxon>
        <taxon>Tetramitia</taxon>
        <taxon>Eutetramitia</taxon>
        <taxon>Vahlkampfiidae</taxon>
        <taxon>Naegleria</taxon>
    </lineage>
</organism>
<dbReference type="Pfam" id="PF03372">
    <property type="entry name" value="Exo_endo_phos"/>
    <property type="match status" value="1"/>
</dbReference>
<evidence type="ECO:0000256" key="8">
    <source>
        <dbReference type="SAM" id="Phobius"/>
    </source>
</evidence>
<feature type="active site" evidence="6">
    <location>
        <position position="178"/>
    </location>
</feature>
<evidence type="ECO:0000256" key="7">
    <source>
        <dbReference type="PIRSR" id="PIRSR000988-2"/>
    </source>
</evidence>
<dbReference type="InterPro" id="IPR036691">
    <property type="entry name" value="Endo/exonu/phosph_ase_sf"/>
</dbReference>
<gene>
    <name evidence="10" type="ORF">C9374_007042</name>
</gene>
<dbReference type="PANTHER" id="PTHR11371">
    <property type="entry name" value="DEOXYRIBONUCLEASE"/>
    <property type="match status" value="1"/>
</dbReference>
<reference evidence="10 11" key="1">
    <citation type="journal article" date="2018" name="BMC Genomics">
        <title>The genome of Naegleria lovaniensis, the basis for a comparative approach to unravel pathogenicity factors of the human pathogenic amoeba N. fowleri.</title>
        <authorList>
            <person name="Liechti N."/>
            <person name="Schurch N."/>
            <person name="Bruggmann R."/>
            <person name="Wittwer M."/>
        </authorList>
    </citation>
    <scope>NUCLEOTIDE SEQUENCE [LARGE SCALE GENOMIC DNA]</scope>
    <source>
        <strain evidence="10 11">ATCC 30569</strain>
    </source>
</reference>
<dbReference type="GO" id="GO:0006308">
    <property type="term" value="P:DNA catabolic process"/>
    <property type="evidence" value="ECO:0007669"/>
    <property type="project" value="InterPro"/>
</dbReference>
<keyword evidence="8" id="KW-0472">Membrane</keyword>
<feature type="transmembrane region" description="Helical" evidence="8">
    <location>
        <begin position="12"/>
        <end position="29"/>
    </location>
</feature>
<evidence type="ECO:0000256" key="5">
    <source>
        <dbReference type="PIRNR" id="PIRNR000988"/>
    </source>
</evidence>
<evidence type="ECO:0000256" key="2">
    <source>
        <dbReference type="ARBA" id="ARBA00022722"/>
    </source>
</evidence>
<evidence type="ECO:0000313" key="10">
    <source>
        <dbReference type="EMBL" id="KAG2393511.1"/>
    </source>
</evidence>
<dbReference type="GO" id="GO:0005634">
    <property type="term" value="C:nucleus"/>
    <property type="evidence" value="ECO:0007669"/>
    <property type="project" value="TreeGrafter"/>
</dbReference>
<dbReference type="SUPFAM" id="SSF56219">
    <property type="entry name" value="DNase I-like"/>
    <property type="match status" value="1"/>
</dbReference>
<dbReference type="Gene3D" id="3.60.10.10">
    <property type="entry name" value="Endonuclease/exonuclease/phosphatase"/>
    <property type="match status" value="1"/>
</dbReference>
<dbReference type="PRINTS" id="PR00130">
    <property type="entry name" value="DNASEI"/>
</dbReference>
<dbReference type="RefSeq" id="XP_044555405.1">
    <property type="nucleotide sequence ID" value="XM_044696970.1"/>
</dbReference>
<dbReference type="GO" id="GO:0003677">
    <property type="term" value="F:DNA binding"/>
    <property type="evidence" value="ECO:0007669"/>
    <property type="project" value="TreeGrafter"/>
</dbReference>
<name>A0AA88H482_NAELO</name>
<dbReference type="InterPro" id="IPR005135">
    <property type="entry name" value="Endo/exonuclease/phosphatase"/>
</dbReference>
<keyword evidence="3 5" id="KW-0378">Hydrolase</keyword>
<dbReference type="GeneID" id="68099496"/>
<feature type="disulfide bond" description="Essential for enzymatic activity" evidence="7">
    <location>
        <begin position="222"/>
        <end position="257"/>
    </location>
</feature>
<proteinExistence type="inferred from homology"/>
<dbReference type="EMBL" id="PYSW02000002">
    <property type="protein sequence ID" value="KAG2393511.1"/>
    <property type="molecule type" value="Genomic_DNA"/>
</dbReference>
<evidence type="ECO:0000313" key="11">
    <source>
        <dbReference type="Proteomes" id="UP000816034"/>
    </source>
</evidence>
<comment type="caution">
    <text evidence="10">The sequence shown here is derived from an EMBL/GenBank/DDBJ whole genome shotgun (WGS) entry which is preliminary data.</text>
</comment>
<dbReference type="InterPro" id="IPR016202">
    <property type="entry name" value="DNase_I"/>
</dbReference>
<feature type="domain" description="Endonuclease/exonuclease/phosphatase" evidence="9">
    <location>
        <begin position="52"/>
        <end position="297"/>
    </location>
</feature>
<accession>A0AA88H482</accession>
<dbReference type="CDD" id="cd10282">
    <property type="entry name" value="DNase1"/>
    <property type="match status" value="1"/>
</dbReference>
<dbReference type="PROSITE" id="PS00918">
    <property type="entry name" value="DNASE_I_2"/>
    <property type="match status" value="1"/>
</dbReference>
<keyword evidence="8" id="KW-0812">Transmembrane</keyword>
<comment type="similarity">
    <text evidence="1 5">Belongs to the DNase I family.</text>
</comment>